<keyword evidence="3" id="KW-0238">DNA-binding</keyword>
<evidence type="ECO:0000313" key="6">
    <source>
        <dbReference type="EMBL" id="QBF83760.1"/>
    </source>
</evidence>
<feature type="domain" description="HTH lysR-type" evidence="5">
    <location>
        <begin position="3"/>
        <end position="61"/>
    </location>
</feature>
<dbReference type="InterPro" id="IPR036388">
    <property type="entry name" value="WH-like_DNA-bd_sf"/>
</dbReference>
<reference evidence="6 7" key="1">
    <citation type="submission" date="2019-02" db="EMBL/GenBank/DDBJ databases">
        <title>Shewanella sp. D4-2 isolated from Dokdo Island.</title>
        <authorList>
            <person name="Baek K."/>
        </authorList>
    </citation>
    <scope>NUCLEOTIDE SEQUENCE [LARGE SCALE GENOMIC DNA]</scope>
    <source>
        <strain evidence="6 7">D4-2</strain>
    </source>
</reference>
<dbReference type="AlphaFoldDB" id="A0A411PK28"/>
<dbReference type="InterPro" id="IPR036390">
    <property type="entry name" value="WH_DNA-bd_sf"/>
</dbReference>
<evidence type="ECO:0000256" key="2">
    <source>
        <dbReference type="ARBA" id="ARBA00023015"/>
    </source>
</evidence>
<dbReference type="EMBL" id="CP036200">
    <property type="protein sequence ID" value="QBF83760.1"/>
    <property type="molecule type" value="Genomic_DNA"/>
</dbReference>
<dbReference type="Pfam" id="PF03466">
    <property type="entry name" value="LysR_substrate"/>
    <property type="match status" value="1"/>
</dbReference>
<dbReference type="PANTHER" id="PTHR30126:SF91">
    <property type="entry name" value="LYSR FAMILY TRANSCRIPTIONAL REGULATOR"/>
    <property type="match status" value="1"/>
</dbReference>
<dbReference type="PROSITE" id="PS50931">
    <property type="entry name" value="HTH_LYSR"/>
    <property type="match status" value="1"/>
</dbReference>
<dbReference type="GO" id="GO:0000976">
    <property type="term" value="F:transcription cis-regulatory region binding"/>
    <property type="evidence" value="ECO:0007669"/>
    <property type="project" value="TreeGrafter"/>
</dbReference>
<dbReference type="Gene3D" id="1.10.10.10">
    <property type="entry name" value="Winged helix-like DNA-binding domain superfamily/Winged helix DNA-binding domain"/>
    <property type="match status" value="1"/>
</dbReference>
<accession>A0A411PK28</accession>
<dbReference type="CDD" id="cd05466">
    <property type="entry name" value="PBP2_LTTR_substrate"/>
    <property type="match status" value="1"/>
</dbReference>
<keyword evidence="2" id="KW-0805">Transcription regulation</keyword>
<dbReference type="GO" id="GO:0003700">
    <property type="term" value="F:DNA-binding transcription factor activity"/>
    <property type="evidence" value="ECO:0007669"/>
    <property type="project" value="InterPro"/>
</dbReference>
<dbReference type="Pfam" id="PF00126">
    <property type="entry name" value="HTH_1"/>
    <property type="match status" value="1"/>
</dbReference>
<dbReference type="OrthoDB" id="8885940at2"/>
<comment type="similarity">
    <text evidence="1">Belongs to the LysR transcriptional regulatory family.</text>
</comment>
<dbReference type="SUPFAM" id="SSF53850">
    <property type="entry name" value="Periplasmic binding protein-like II"/>
    <property type="match status" value="1"/>
</dbReference>
<evidence type="ECO:0000256" key="3">
    <source>
        <dbReference type="ARBA" id="ARBA00023125"/>
    </source>
</evidence>
<dbReference type="InterPro" id="IPR005119">
    <property type="entry name" value="LysR_subst-bd"/>
</dbReference>
<dbReference type="Gene3D" id="3.40.190.290">
    <property type="match status" value="1"/>
</dbReference>
<dbReference type="SUPFAM" id="SSF46785">
    <property type="entry name" value="Winged helix' DNA-binding domain"/>
    <property type="match status" value="1"/>
</dbReference>
<organism evidence="6 7">
    <name type="scientific">Shewanella maritima</name>
    <dbReference type="NCBI Taxonomy" id="2520507"/>
    <lineage>
        <taxon>Bacteria</taxon>
        <taxon>Pseudomonadati</taxon>
        <taxon>Pseudomonadota</taxon>
        <taxon>Gammaproteobacteria</taxon>
        <taxon>Alteromonadales</taxon>
        <taxon>Shewanellaceae</taxon>
        <taxon>Shewanella</taxon>
    </lineage>
</organism>
<keyword evidence="4" id="KW-0804">Transcription</keyword>
<protein>
    <submittedName>
        <fullName evidence="6">LysR family transcriptional regulator</fullName>
    </submittedName>
</protein>
<dbReference type="InterPro" id="IPR000847">
    <property type="entry name" value="LysR_HTH_N"/>
</dbReference>
<proteinExistence type="inferred from homology"/>
<dbReference type="RefSeq" id="WP_130601195.1">
    <property type="nucleotide sequence ID" value="NZ_CP036200.1"/>
</dbReference>
<keyword evidence="7" id="KW-1185">Reference proteome</keyword>
<dbReference type="PANTHER" id="PTHR30126">
    <property type="entry name" value="HTH-TYPE TRANSCRIPTIONAL REGULATOR"/>
    <property type="match status" value="1"/>
</dbReference>
<dbReference type="Proteomes" id="UP000291106">
    <property type="component" value="Chromosome"/>
</dbReference>
<evidence type="ECO:0000313" key="7">
    <source>
        <dbReference type="Proteomes" id="UP000291106"/>
    </source>
</evidence>
<evidence type="ECO:0000256" key="1">
    <source>
        <dbReference type="ARBA" id="ARBA00009437"/>
    </source>
</evidence>
<gene>
    <name evidence="6" type="ORF">EXU30_14455</name>
</gene>
<evidence type="ECO:0000259" key="5">
    <source>
        <dbReference type="PROSITE" id="PS50931"/>
    </source>
</evidence>
<dbReference type="KEGG" id="smai:EXU30_14455"/>
<sequence length="291" mass="32434">MLITSERLMYLVTVADQGSFSAAARVLNVSPSAVNQMINNMEVDLDLSLFDRTAGKAPKLTNAGKAIYFQAQELMPRFEAIEKKVQSLKDGVETSLTIAVHGFTFTEQVNNAIYELTQEFPQLQVNIVDSEQADLTSESSSVDIVISPASLVPLRGLESKMFDKVHWQFVAATSHPLAKRRGELTKLDLIEHFQLLSSQGRVATPELIESLRYSPKVISCDQTYQIRSLLLNGTGFTMYPKRLAKELVDNGSVKVLKVDFDSDLLEWPVEVCWSQAIGQAGQWFIDSLLDE</sequence>
<evidence type="ECO:0000256" key="4">
    <source>
        <dbReference type="ARBA" id="ARBA00023163"/>
    </source>
</evidence>
<name>A0A411PK28_9GAMM</name>